<proteinExistence type="predicted"/>
<dbReference type="HOGENOM" id="CLU_3268997_0_0_9"/>
<comment type="caution">
    <text evidence="1">The sequence shown here is derived from an EMBL/GenBank/DDBJ whole genome shotgun (WGS) entry which is preliminary data.</text>
</comment>
<evidence type="ECO:0000313" key="2">
    <source>
        <dbReference type="Proteomes" id="UP000004416"/>
    </source>
</evidence>
<accession>G9XHZ4</accession>
<sequence>MQFSCQLVNEWQTLSLGLSRKTPHRPPENYVKFFAILVKFF</sequence>
<dbReference type="AlphaFoldDB" id="G9XHZ4"/>
<dbReference type="EMBL" id="AFZX01000014">
    <property type="protein sequence ID" value="EHL08713.1"/>
    <property type="molecule type" value="Genomic_DNA"/>
</dbReference>
<protein>
    <submittedName>
        <fullName evidence="1">Uncharacterized protein</fullName>
    </submittedName>
</protein>
<reference evidence="1 2" key="1">
    <citation type="submission" date="2011-08" db="EMBL/GenBank/DDBJ databases">
        <authorList>
            <person name="Weinstock G."/>
            <person name="Sodergren E."/>
            <person name="Clifton S."/>
            <person name="Fulton L."/>
            <person name="Fulton B."/>
            <person name="Courtney L."/>
            <person name="Fronick C."/>
            <person name="Harrison M."/>
            <person name="Strong C."/>
            <person name="Farmer C."/>
            <person name="Delahaunty K."/>
            <person name="Markovic C."/>
            <person name="Hall O."/>
            <person name="Minx P."/>
            <person name="Tomlinson C."/>
            <person name="Mitreva M."/>
            <person name="Hou S."/>
            <person name="Chen J."/>
            <person name="Wollam A."/>
            <person name="Pepin K.H."/>
            <person name="Johnson M."/>
            <person name="Bhonagiri V."/>
            <person name="Zhang X."/>
            <person name="Suruliraj S."/>
            <person name="Warren W."/>
            <person name="Chinwalla A."/>
            <person name="Mardis E.R."/>
            <person name="Wilson R.K."/>
        </authorList>
    </citation>
    <scope>NUCLEOTIDE SEQUENCE [LARGE SCALE GENOMIC DNA]</scope>
    <source>
        <strain evidence="1 2">DP7</strain>
    </source>
</reference>
<organism evidence="1 2">
    <name type="scientific">Desulfitobacterium hafniense DP7</name>
    <dbReference type="NCBI Taxonomy" id="537010"/>
    <lineage>
        <taxon>Bacteria</taxon>
        <taxon>Bacillati</taxon>
        <taxon>Bacillota</taxon>
        <taxon>Clostridia</taxon>
        <taxon>Eubacteriales</taxon>
        <taxon>Desulfitobacteriaceae</taxon>
        <taxon>Desulfitobacterium</taxon>
    </lineage>
</organism>
<gene>
    <name evidence="1" type="ORF">HMPREF0322_00570</name>
</gene>
<name>G9XHZ4_DESHA</name>
<evidence type="ECO:0000313" key="1">
    <source>
        <dbReference type="EMBL" id="EHL08713.1"/>
    </source>
</evidence>
<dbReference type="Proteomes" id="UP000004416">
    <property type="component" value="Unassembled WGS sequence"/>
</dbReference>